<accession>W2QXW6</accession>
<evidence type="ECO:0000313" key="11">
    <source>
        <dbReference type="Proteomes" id="UP000018817"/>
    </source>
</evidence>
<evidence type="ECO:0000256" key="7">
    <source>
        <dbReference type="ARBA" id="ARBA00023242"/>
    </source>
</evidence>
<dbReference type="PANTHER" id="PTHR22930">
    <property type="match status" value="1"/>
</dbReference>
<keyword evidence="6" id="KW-0378">Hydrolase</keyword>
<evidence type="ECO:0000256" key="5">
    <source>
        <dbReference type="ARBA" id="ARBA00022723"/>
    </source>
</evidence>
<dbReference type="GO" id="GO:0005634">
    <property type="term" value="C:nucleus"/>
    <property type="evidence" value="ECO:0007669"/>
    <property type="project" value="UniProtKB-SubCell"/>
</dbReference>
<evidence type="ECO:0000256" key="4">
    <source>
        <dbReference type="ARBA" id="ARBA00022722"/>
    </source>
</evidence>
<evidence type="ECO:0000256" key="1">
    <source>
        <dbReference type="ARBA" id="ARBA00001968"/>
    </source>
</evidence>
<dbReference type="EMBL" id="KI669566">
    <property type="protein sequence ID" value="ETN18077.1"/>
    <property type="molecule type" value="Genomic_DNA"/>
</dbReference>
<dbReference type="GeneID" id="20173930"/>
<dbReference type="InterPro" id="IPR045249">
    <property type="entry name" value="HARBI1-like"/>
</dbReference>
<dbReference type="GO" id="GO:0004518">
    <property type="term" value="F:nuclease activity"/>
    <property type="evidence" value="ECO:0007669"/>
    <property type="project" value="UniProtKB-KW"/>
</dbReference>
<comment type="subcellular location">
    <subcellularLocation>
        <location evidence="2">Nucleus</location>
    </subcellularLocation>
</comment>
<dbReference type="STRING" id="761204.W2QXW6"/>
<evidence type="ECO:0000259" key="9">
    <source>
        <dbReference type="Pfam" id="PF13359"/>
    </source>
</evidence>
<dbReference type="InterPro" id="IPR027806">
    <property type="entry name" value="HARBI1_dom"/>
</dbReference>
<evidence type="ECO:0000256" key="2">
    <source>
        <dbReference type="ARBA" id="ARBA00004123"/>
    </source>
</evidence>
<dbReference type="AlphaFoldDB" id="W2QXW6"/>
<feature type="domain" description="DDE Tnp4" evidence="9">
    <location>
        <begin position="102"/>
        <end position="255"/>
    </location>
</feature>
<evidence type="ECO:0000313" key="10">
    <source>
        <dbReference type="EMBL" id="ETN18077.1"/>
    </source>
</evidence>
<keyword evidence="4" id="KW-0540">Nuclease</keyword>
<comment type="cofactor">
    <cofactor evidence="1">
        <name>a divalent metal cation</name>
        <dbReference type="ChEBI" id="CHEBI:60240"/>
    </cofactor>
</comment>
<keyword evidence="8" id="KW-0732">Signal</keyword>
<organism evidence="10 11">
    <name type="scientific">Phytophthora nicotianae (strain INRA-310)</name>
    <name type="common">Phytophthora parasitica</name>
    <dbReference type="NCBI Taxonomy" id="761204"/>
    <lineage>
        <taxon>Eukaryota</taxon>
        <taxon>Sar</taxon>
        <taxon>Stramenopiles</taxon>
        <taxon>Oomycota</taxon>
        <taxon>Peronosporomycetes</taxon>
        <taxon>Peronosporales</taxon>
        <taxon>Peronosporaceae</taxon>
        <taxon>Phytophthora</taxon>
    </lineage>
</organism>
<feature type="signal peptide" evidence="8">
    <location>
        <begin position="1"/>
        <end position="16"/>
    </location>
</feature>
<dbReference type="RefSeq" id="XP_008895805.1">
    <property type="nucleotide sequence ID" value="XM_008897557.1"/>
</dbReference>
<dbReference type="OrthoDB" id="119928at2759"/>
<dbReference type="Pfam" id="PF13359">
    <property type="entry name" value="DDE_Tnp_4"/>
    <property type="match status" value="1"/>
</dbReference>
<reference evidence="10 11" key="2">
    <citation type="submission" date="2013-11" db="EMBL/GenBank/DDBJ databases">
        <title>The Genome Sequence of Phytophthora parasitica INRA-310.</title>
        <authorList>
            <consortium name="The Broad Institute Genomics Platform"/>
            <person name="Russ C."/>
            <person name="Tyler B."/>
            <person name="Panabieres F."/>
            <person name="Shan W."/>
            <person name="Tripathy S."/>
            <person name="Grunwald N."/>
            <person name="Machado M."/>
            <person name="Johnson C.S."/>
            <person name="Arredondo F."/>
            <person name="Hong C."/>
            <person name="Coffey M."/>
            <person name="Young S.K."/>
            <person name="Zeng Q."/>
            <person name="Gargeya S."/>
            <person name="Fitzgerald M."/>
            <person name="Abouelleil A."/>
            <person name="Alvarado L."/>
            <person name="Chapman S.B."/>
            <person name="Gainer-Dewar J."/>
            <person name="Goldberg J."/>
            <person name="Griggs A."/>
            <person name="Gujja S."/>
            <person name="Hansen M."/>
            <person name="Howarth C."/>
            <person name="Imamovic A."/>
            <person name="Ireland A."/>
            <person name="Larimer J."/>
            <person name="McCowan C."/>
            <person name="Murphy C."/>
            <person name="Pearson M."/>
            <person name="Poon T.W."/>
            <person name="Priest M."/>
            <person name="Roberts A."/>
            <person name="Saif S."/>
            <person name="Shea T."/>
            <person name="Sykes S."/>
            <person name="Wortman J."/>
            <person name="Nusbaum C."/>
            <person name="Birren B."/>
        </authorList>
    </citation>
    <scope>NUCLEOTIDE SEQUENCE [LARGE SCALE GENOMIC DNA]</scope>
    <source>
        <strain evidence="10 11">INRA-310</strain>
    </source>
</reference>
<dbReference type="Proteomes" id="UP000018817">
    <property type="component" value="Unassembled WGS sequence"/>
</dbReference>
<dbReference type="GO" id="GO:0016787">
    <property type="term" value="F:hydrolase activity"/>
    <property type="evidence" value="ECO:0007669"/>
    <property type="project" value="UniProtKB-KW"/>
</dbReference>
<dbReference type="PANTHER" id="PTHR22930:SF85">
    <property type="entry name" value="GH03217P-RELATED"/>
    <property type="match status" value="1"/>
</dbReference>
<evidence type="ECO:0000256" key="6">
    <source>
        <dbReference type="ARBA" id="ARBA00022801"/>
    </source>
</evidence>
<evidence type="ECO:0000256" key="8">
    <source>
        <dbReference type="SAM" id="SignalP"/>
    </source>
</evidence>
<dbReference type="GO" id="GO:0046872">
    <property type="term" value="F:metal ion binding"/>
    <property type="evidence" value="ECO:0007669"/>
    <property type="project" value="UniProtKB-KW"/>
</dbReference>
<gene>
    <name evidence="10" type="ORF">PPTG_03789</name>
</gene>
<sequence>MTLLLLKLRGILFANAVVKQHSYEKKIAAALYFFASSGGYRETATAMGMNKSYVIDIVDEVARVLYVVSKKAVSFPRDLDGWDAVQKDFMVRCGYPGVVGAVDGSLLEIDRPEDYEGFYCRKGYPAINIQAIVTASNKFMSVEIRPGSWSDSKCWKHSIIGRNACSVIPAGTHFIGDSGYALLPYLMVPYAEREEGGELNSQQRRYNFLHSSTRMAIECTFGLWKGRFRVLQAVMDEKTLIKTMHVVMATIVFHNLVLDLNDDTQTTSFVETSENEMVVVDERYTADATIFCKVGKEKRNGIADIIC</sequence>
<keyword evidence="7" id="KW-0539">Nucleus</keyword>
<reference evidence="11" key="1">
    <citation type="submission" date="2011-12" db="EMBL/GenBank/DDBJ databases">
        <authorList>
            <consortium name="The Broad Institute Genome Sequencing Platform"/>
            <person name="Russ C."/>
            <person name="Tyler B."/>
            <person name="Panabieres F."/>
            <person name="Shan W."/>
            <person name="Tripathy S."/>
            <person name="Grunwald N."/>
            <person name="Machado M."/>
            <person name="Young S.K."/>
            <person name="Zeng Q."/>
            <person name="Gargeya S."/>
            <person name="Fitzgerald M."/>
            <person name="Haas B."/>
            <person name="Abouelleil A."/>
            <person name="Alvarado L."/>
            <person name="Arachchi H.M."/>
            <person name="Berlin A."/>
            <person name="Chapman S.B."/>
            <person name="Gearin G."/>
            <person name="Goldberg J."/>
            <person name="Griggs A."/>
            <person name="Gujja S."/>
            <person name="Hansen M."/>
            <person name="Heiman D."/>
            <person name="Howarth C."/>
            <person name="Larimer J."/>
            <person name="Lui A."/>
            <person name="MacDonald P.J.P."/>
            <person name="McCowen C."/>
            <person name="Montmayeur A."/>
            <person name="Murphy C."/>
            <person name="Neiman D."/>
            <person name="Pearson M."/>
            <person name="Priest M."/>
            <person name="Roberts A."/>
            <person name="Saif S."/>
            <person name="Shea T."/>
            <person name="Sisk P."/>
            <person name="Stolte C."/>
            <person name="Sykes S."/>
            <person name="Wortman J."/>
            <person name="Nusbaum C."/>
            <person name="Birren B."/>
        </authorList>
    </citation>
    <scope>NUCLEOTIDE SEQUENCE [LARGE SCALE GENOMIC DNA]</scope>
    <source>
        <strain evidence="11">INRA-310</strain>
    </source>
</reference>
<protein>
    <recommendedName>
        <fullName evidence="9">DDE Tnp4 domain-containing protein</fullName>
    </recommendedName>
</protein>
<keyword evidence="5" id="KW-0479">Metal-binding</keyword>
<evidence type="ECO:0000256" key="3">
    <source>
        <dbReference type="ARBA" id="ARBA00006958"/>
    </source>
</evidence>
<proteinExistence type="inferred from homology"/>
<name>W2QXW6_PHYN3</name>
<dbReference type="VEuPathDB" id="FungiDB:PPTG_03789"/>
<dbReference type="OMA" id="SWSDSKC"/>
<comment type="similarity">
    <text evidence="3">Belongs to the HARBI1 family.</text>
</comment>
<feature type="chain" id="PRO_5004822981" description="DDE Tnp4 domain-containing protein" evidence="8">
    <location>
        <begin position="17"/>
        <end position="307"/>
    </location>
</feature>